<keyword evidence="6" id="KW-1185">Reference proteome</keyword>
<dbReference type="SUPFAM" id="SSF48403">
    <property type="entry name" value="Ankyrin repeat"/>
    <property type="match status" value="1"/>
</dbReference>
<dbReference type="EMBL" id="QNRT01000002">
    <property type="protein sequence ID" value="RBP51123.1"/>
    <property type="molecule type" value="Genomic_DNA"/>
</dbReference>
<reference evidence="5 6" key="1">
    <citation type="submission" date="2018-06" db="EMBL/GenBank/DDBJ databases">
        <title>Genomic Encyclopedia of Type Strains, Phase IV (KMG-IV): sequencing the most valuable type-strain genomes for metagenomic binning, comparative biology and taxonomic classification.</title>
        <authorList>
            <person name="Goeker M."/>
        </authorList>
    </citation>
    <scope>NUCLEOTIDE SEQUENCE [LARGE SCALE GENOMIC DNA]</scope>
    <source>
        <strain evidence="5 6">DSM 24032</strain>
    </source>
</reference>
<evidence type="ECO:0000256" key="1">
    <source>
        <dbReference type="ARBA" id="ARBA00022737"/>
    </source>
</evidence>
<keyword evidence="4" id="KW-1133">Transmembrane helix</keyword>
<sequence length="657" mass="72511">MDFLSKLVAIIVKIVKFIFSAIWLVIGLLIIAAYAYSWWSEHQYEQELAEQEAFIEAEAESYKAQDLGDLEALSSEYQAICESEITQLASVSNGDESALCVKAAKILVDTSQQTGMSLDNFADMQSKVCLRDYQDSDEEANDPENQEYCLEVGNNGKTDAVKNAIALALCEFDSGHVMQHETDQSYFAWLLSKHGAAVYVDRSFYLDCDLKKFSQLNYRGFFTQELSDEELYPDFQTNIWDLLDNKDYNGALKTLRAHPFGENLLFDKWLLDAVLSNHADAQLLTEVLALNGNRVNYNEEYYDQPLSLAINEGLSDAALTLLKAGADPSRPDDSGQAPITLAARANLLPVVTALLAAGVDANGTQNAVSLDFAEPLTAAALSGNAVVFSTLRDNGALLRPENASKFPQWEQDYLADAALQGGNYQIVKAVADAQFSFAEPRRAWTYAIQGGNPQVLAFLFDSGMTLPEHKYHTDIYNALSKSVRTKEDNEFKGGPAEADQMLSLLLKHGLDLSSLSSNGNSLAHHAIVFAAPNNVARTKTENQQDRQLRLKFAARVIDAVLKTSIDVNHVGNKGETLLMKAASRSHPELVKLLINRGAEKSLKNEQGLTALDLAIREGRRLTRFWKNDTVLKEKYQAVIEALGGDPADLDKVAEKRA</sequence>
<evidence type="ECO:0000256" key="3">
    <source>
        <dbReference type="PROSITE-ProRule" id="PRU00023"/>
    </source>
</evidence>
<dbReference type="InterPro" id="IPR002110">
    <property type="entry name" value="Ankyrin_rpt"/>
</dbReference>
<dbReference type="RefSeq" id="WP_113953920.1">
    <property type="nucleotide sequence ID" value="NZ_QNRT01000002.1"/>
</dbReference>
<gene>
    <name evidence="5" type="ORF">DFR28_102542</name>
</gene>
<dbReference type="PROSITE" id="PS50297">
    <property type="entry name" value="ANK_REP_REGION"/>
    <property type="match status" value="1"/>
</dbReference>
<name>A0A395JK13_9GAMM</name>
<accession>A0A395JK13</accession>
<dbReference type="InterPro" id="IPR050889">
    <property type="entry name" value="Dendritic_Spine_Reg/Scaffold"/>
</dbReference>
<keyword evidence="4" id="KW-0472">Membrane</keyword>
<dbReference type="InParanoid" id="A0A395JK13"/>
<dbReference type="SMART" id="SM00248">
    <property type="entry name" value="ANK"/>
    <property type="match status" value="5"/>
</dbReference>
<protein>
    <submittedName>
        <fullName evidence="5">Ankyrin repeat protein</fullName>
    </submittedName>
</protein>
<feature type="repeat" description="ANK" evidence="3">
    <location>
        <begin position="334"/>
        <end position="366"/>
    </location>
</feature>
<keyword evidence="4" id="KW-0812">Transmembrane</keyword>
<dbReference type="InterPro" id="IPR036770">
    <property type="entry name" value="Ankyrin_rpt-contain_sf"/>
</dbReference>
<dbReference type="PROSITE" id="PS50088">
    <property type="entry name" value="ANK_REPEAT"/>
    <property type="match status" value="2"/>
</dbReference>
<keyword evidence="1" id="KW-0677">Repeat</keyword>
<feature type="repeat" description="ANK" evidence="3">
    <location>
        <begin position="573"/>
        <end position="605"/>
    </location>
</feature>
<dbReference type="PANTHER" id="PTHR24166:SF48">
    <property type="entry name" value="PROTEIN VAPYRIN"/>
    <property type="match status" value="1"/>
</dbReference>
<dbReference type="AlphaFoldDB" id="A0A395JK13"/>
<dbReference type="Gene3D" id="1.25.40.20">
    <property type="entry name" value="Ankyrin repeat-containing domain"/>
    <property type="match status" value="2"/>
</dbReference>
<proteinExistence type="predicted"/>
<dbReference type="Proteomes" id="UP000253083">
    <property type="component" value="Unassembled WGS sequence"/>
</dbReference>
<keyword evidence="2 3" id="KW-0040">ANK repeat</keyword>
<evidence type="ECO:0000313" key="5">
    <source>
        <dbReference type="EMBL" id="RBP51123.1"/>
    </source>
</evidence>
<comment type="caution">
    <text evidence="5">The sequence shown here is derived from an EMBL/GenBank/DDBJ whole genome shotgun (WGS) entry which is preliminary data.</text>
</comment>
<feature type="transmembrane region" description="Helical" evidence="4">
    <location>
        <begin position="21"/>
        <end position="39"/>
    </location>
</feature>
<organism evidence="5 6">
    <name type="scientific">Arenicella xantha</name>
    <dbReference type="NCBI Taxonomy" id="644221"/>
    <lineage>
        <taxon>Bacteria</taxon>
        <taxon>Pseudomonadati</taxon>
        <taxon>Pseudomonadota</taxon>
        <taxon>Gammaproteobacteria</taxon>
        <taxon>Arenicellales</taxon>
        <taxon>Arenicellaceae</taxon>
        <taxon>Arenicella</taxon>
    </lineage>
</organism>
<dbReference type="PANTHER" id="PTHR24166">
    <property type="entry name" value="ROLLING PEBBLES, ISOFORM B"/>
    <property type="match status" value="1"/>
</dbReference>
<dbReference type="Pfam" id="PF13857">
    <property type="entry name" value="Ank_5"/>
    <property type="match status" value="1"/>
</dbReference>
<dbReference type="OrthoDB" id="307920at2"/>
<evidence type="ECO:0000256" key="2">
    <source>
        <dbReference type="ARBA" id="ARBA00023043"/>
    </source>
</evidence>
<evidence type="ECO:0000313" key="6">
    <source>
        <dbReference type="Proteomes" id="UP000253083"/>
    </source>
</evidence>
<evidence type="ECO:0000256" key="4">
    <source>
        <dbReference type="SAM" id="Phobius"/>
    </source>
</evidence>